<feature type="compositionally biased region" description="Polar residues" evidence="3">
    <location>
        <begin position="41"/>
        <end position="60"/>
    </location>
</feature>
<gene>
    <name evidence="5" type="ORF">NCCP602_04670</name>
</gene>
<feature type="compositionally biased region" description="Basic residues" evidence="3">
    <location>
        <begin position="309"/>
        <end position="325"/>
    </location>
</feature>
<evidence type="ECO:0000256" key="2">
    <source>
        <dbReference type="ARBA" id="ARBA00023315"/>
    </source>
</evidence>
<proteinExistence type="predicted"/>
<evidence type="ECO:0000259" key="4">
    <source>
        <dbReference type="SMART" id="SM00563"/>
    </source>
</evidence>
<dbReference type="Pfam" id="PF01553">
    <property type="entry name" value="Acyltransferase"/>
    <property type="match status" value="1"/>
</dbReference>
<feature type="region of interest" description="Disordered" evidence="3">
    <location>
        <begin position="290"/>
        <end position="343"/>
    </location>
</feature>
<feature type="region of interest" description="Disordered" evidence="3">
    <location>
        <begin position="41"/>
        <end position="63"/>
    </location>
</feature>
<sequence>MGLRLPLRSGPLRSLLSSLLRSARSSARRISFAEEASGSAVGSEQRVMTSETSHSPQPVSTAKYRSRPRALLRALLQRVLFRALVVSTITPTVVTEPRVRGLNEGFLVIANHTSHLDAPLIAQSLPRSQARFLSTGVAFDYFFTAWPRRLFVRSLFNAFPVHREGPRGSSDVPRALLRAGVPVLLFPEGGRQRDRVIADFKVGAVKLAVDAGVPIVPAAVVGGFEAMPKGARWPVPGRPPVRVILGEPVIPRPGESLPALTARVQCLVEDLFDSGADAIGVPRLAHRHERLAPGQEPHTSTRAPEQTAHHHRTTVPIPRQHRPRTRDRLGEDREHTTDERMRN</sequence>
<dbReference type="CDD" id="cd07989">
    <property type="entry name" value="LPLAT_AGPAT-like"/>
    <property type="match status" value="1"/>
</dbReference>
<comment type="caution">
    <text evidence="5">The sequence shown here is derived from an EMBL/GenBank/DDBJ whole genome shotgun (WGS) entry which is preliminary data.</text>
</comment>
<evidence type="ECO:0000256" key="3">
    <source>
        <dbReference type="SAM" id="MobiDB-lite"/>
    </source>
</evidence>
<dbReference type="PANTHER" id="PTHR10434">
    <property type="entry name" value="1-ACYL-SN-GLYCEROL-3-PHOSPHATE ACYLTRANSFERASE"/>
    <property type="match status" value="1"/>
</dbReference>
<accession>A0ABN0SJC6</accession>
<dbReference type="InterPro" id="IPR002123">
    <property type="entry name" value="Plipid/glycerol_acylTrfase"/>
</dbReference>
<dbReference type="PANTHER" id="PTHR10434:SF11">
    <property type="entry name" value="1-ACYL-SN-GLYCEROL-3-PHOSPHATE ACYLTRANSFERASE"/>
    <property type="match status" value="1"/>
</dbReference>
<dbReference type="Proteomes" id="UP001498238">
    <property type="component" value="Unassembled WGS sequence"/>
</dbReference>
<dbReference type="SUPFAM" id="SSF69593">
    <property type="entry name" value="Glycerol-3-phosphate (1)-acyltransferase"/>
    <property type="match status" value="1"/>
</dbReference>
<protein>
    <recommendedName>
        <fullName evidence="4">Phospholipid/glycerol acyltransferase domain-containing protein</fullName>
    </recommendedName>
</protein>
<evidence type="ECO:0000313" key="6">
    <source>
        <dbReference type="Proteomes" id="UP001498238"/>
    </source>
</evidence>
<dbReference type="EMBL" id="BAAAAF010000001">
    <property type="protein sequence ID" value="GAA0034506.1"/>
    <property type="molecule type" value="Genomic_DNA"/>
</dbReference>
<keyword evidence="1" id="KW-0808">Transferase</keyword>
<reference evidence="5 6" key="1">
    <citation type="submission" date="2024-01" db="EMBL/GenBank/DDBJ databases">
        <title>Characterization of antibiotic resistant novel bacterial strains and their environmental applications.</title>
        <authorList>
            <person name="Manzoor S."/>
            <person name="Abbas S."/>
            <person name="Arshad M."/>
            <person name="Ahmed I."/>
        </authorList>
    </citation>
    <scope>NUCLEOTIDE SEQUENCE [LARGE SCALE GENOMIC DNA]</scope>
    <source>
        <strain evidence="5 6">NCCP-602</strain>
    </source>
</reference>
<keyword evidence="2" id="KW-0012">Acyltransferase</keyword>
<feature type="compositionally biased region" description="Basic and acidic residues" evidence="3">
    <location>
        <begin position="326"/>
        <end position="343"/>
    </location>
</feature>
<dbReference type="SMART" id="SM00563">
    <property type="entry name" value="PlsC"/>
    <property type="match status" value="1"/>
</dbReference>
<evidence type="ECO:0000313" key="5">
    <source>
        <dbReference type="EMBL" id="GAA0034506.1"/>
    </source>
</evidence>
<keyword evidence="6" id="KW-1185">Reference proteome</keyword>
<evidence type="ECO:0000256" key="1">
    <source>
        <dbReference type="ARBA" id="ARBA00022679"/>
    </source>
</evidence>
<organism evidence="5 6">
    <name type="scientific">Brevibacterium metallidurans</name>
    <dbReference type="NCBI Taxonomy" id="1482676"/>
    <lineage>
        <taxon>Bacteria</taxon>
        <taxon>Bacillati</taxon>
        <taxon>Actinomycetota</taxon>
        <taxon>Actinomycetes</taxon>
        <taxon>Micrococcales</taxon>
        <taxon>Brevibacteriaceae</taxon>
        <taxon>Brevibacterium</taxon>
    </lineage>
</organism>
<feature type="domain" description="Phospholipid/glycerol acyltransferase" evidence="4">
    <location>
        <begin position="106"/>
        <end position="223"/>
    </location>
</feature>
<name>A0ABN0SJC6_9MICO</name>